<evidence type="ECO:0000256" key="4">
    <source>
        <dbReference type="SAM" id="SignalP"/>
    </source>
</evidence>
<keyword evidence="2" id="KW-0805">Transcription regulation</keyword>
<keyword evidence="4" id="KW-0732">Signal</keyword>
<comment type="similarity">
    <text evidence="1">Belongs to the mTERF family.</text>
</comment>
<dbReference type="Gene3D" id="1.25.70.10">
    <property type="entry name" value="Transcription termination factor 3, mitochondrial"/>
    <property type="match status" value="1"/>
</dbReference>
<feature type="chain" id="PRO_5044895307" evidence="4">
    <location>
        <begin position="38"/>
        <end position="399"/>
    </location>
</feature>
<proteinExistence type="inferred from homology"/>
<dbReference type="FunFam" id="1.25.70.10:FF:000001">
    <property type="entry name" value="Mitochondrial transcription termination factor-like"/>
    <property type="match status" value="1"/>
</dbReference>
<sequence length="399" mass="43609">MLRLRSHLLPTVRAAWPLPTAASSLLHLVLYSTAAAAATTTAKPAAPFVAEEYLVTTCGLTPEQAFRSAKSLAHLKSSSKPDAVLAFFKKIGLHEADIATAIAREPRLLVLTVDETLTRRVGLLRDIGLSAPQISRLITIVPLIFSNPAKISRLAFYLSLLGSYDKVHTALRRCLLLLGRSLETVVKPNLAFLRDCGLTDYEIAKLTVSAPRMLALEPEAVKDIVVRADMLGVPRNSGMFKGALGVIANRSPRRVGAKLDFLKKALECSEAEVGIAVGKLPSILAAAEDRLSRSVEFLKEEVGLNAAYIVHRPALLAYSLNKRLMPRYYVLKFLKEKGLVNKDVDLYSVVNQTEKRFVERFLDPHKQSVPGLADAYAAACAGQVPLAIQPRQPEMETIL</sequence>
<evidence type="ECO:0000256" key="2">
    <source>
        <dbReference type="ARBA" id="ARBA00022472"/>
    </source>
</evidence>
<organism evidence="5 6">
    <name type="scientific">Urochloa decumbens</name>
    <dbReference type="NCBI Taxonomy" id="240449"/>
    <lineage>
        <taxon>Eukaryota</taxon>
        <taxon>Viridiplantae</taxon>
        <taxon>Streptophyta</taxon>
        <taxon>Embryophyta</taxon>
        <taxon>Tracheophyta</taxon>
        <taxon>Spermatophyta</taxon>
        <taxon>Magnoliopsida</taxon>
        <taxon>Liliopsida</taxon>
        <taxon>Poales</taxon>
        <taxon>Poaceae</taxon>
        <taxon>PACMAD clade</taxon>
        <taxon>Panicoideae</taxon>
        <taxon>Panicodae</taxon>
        <taxon>Paniceae</taxon>
        <taxon>Melinidinae</taxon>
        <taxon>Urochloa</taxon>
    </lineage>
</organism>
<gene>
    <name evidence="5" type="ORF">URODEC1_LOCUS487</name>
</gene>
<name>A0ABC8V7C0_9POAL</name>
<dbReference type="GO" id="GO:0006353">
    <property type="term" value="P:DNA-templated transcription termination"/>
    <property type="evidence" value="ECO:0007669"/>
    <property type="project" value="UniProtKB-KW"/>
</dbReference>
<dbReference type="EMBL" id="OZ075111">
    <property type="protein sequence ID" value="CAL4885387.1"/>
    <property type="molecule type" value="Genomic_DNA"/>
</dbReference>
<dbReference type="PANTHER" id="PTHR13068">
    <property type="entry name" value="CGI-12 PROTEIN-RELATED"/>
    <property type="match status" value="1"/>
</dbReference>
<dbReference type="PANTHER" id="PTHR13068:SF39">
    <property type="entry name" value="OS02G0749900 PROTEIN"/>
    <property type="match status" value="1"/>
</dbReference>
<protein>
    <submittedName>
        <fullName evidence="5">Uncharacterized protein</fullName>
    </submittedName>
</protein>
<dbReference type="SMART" id="SM00733">
    <property type="entry name" value="Mterf"/>
    <property type="match status" value="4"/>
</dbReference>
<reference evidence="5" key="1">
    <citation type="submission" date="2024-10" db="EMBL/GenBank/DDBJ databases">
        <authorList>
            <person name="Ryan C."/>
        </authorList>
    </citation>
    <scope>NUCLEOTIDE SEQUENCE [LARGE SCALE GENOMIC DNA]</scope>
</reference>
<evidence type="ECO:0000256" key="3">
    <source>
        <dbReference type="ARBA" id="ARBA00022946"/>
    </source>
</evidence>
<accession>A0ABC8V7C0</accession>
<keyword evidence="2" id="KW-0804">Transcription</keyword>
<keyword evidence="2" id="KW-0806">Transcription termination</keyword>
<dbReference type="InterPro" id="IPR038538">
    <property type="entry name" value="MTERF_sf"/>
</dbReference>
<dbReference type="AlphaFoldDB" id="A0ABC8V7C0"/>
<evidence type="ECO:0000313" key="6">
    <source>
        <dbReference type="Proteomes" id="UP001497457"/>
    </source>
</evidence>
<dbReference type="Proteomes" id="UP001497457">
    <property type="component" value="Chromosome 1b"/>
</dbReference>
<keyword evidence="6" id="KW-1185">Reference proteome</keyword>
<dbReference type="InterPro" id="IPR003690">
    <property type="entry name" value="MTERF"/>
</dbReference>
<evidence type="ECO:0000256" key="1">
    <source>
        <dbReference type="ARBA" id="ARBA00007692"/>
    </source>
</evidence>
<feature type="signal peptide" evidence="4">
    <location>
        <begin position="1"/>
        <end position="37"/>
    </location>
</feature>
<keyword evidence="3" id="KW-0809">Transit peptide</keyword>
<dbReference type="Pfam" id="PF02536">
    <property type="entry name" value="mTERF"/>
    <property type="match status" value="2"/>
</dbReference>
<evidence type="ECO:0000313" key="5">
    <source>
        <dbReference type="EMBL" id="CAL4885387.1"/>
    </source>
</evidence>